<organism evidence="1 2">
    <name type="scientific">Candidatus Gottesmanbacteria bacterium RBG_16_37_8</name>
    <dbReference type="NCBI Taxonomy" id="1798371"/>
    <lineage>
        <taxon>Bacteria</taxon>
        <taxon>Candidatus Gottesmaniibacteriota</taxon>
    </lineage>
</organism>
<gene>
    <name evidence="1" type="ORF">A2W14_04020</name>
</gene>
<evidence type="ECO:0000313" key="2">
    <source>
        <dbReference type="Proteomes" id="UP000176665"/>
    </source>
</evidence>
<dbReference type="SUPFAM" id="SSF56059">
    <property type="entry name" value="Glutathione synthetase ATP-binding domain-like"/>
    <property type="match status" value="1"/>
</dbReference>
<proteinExistence type="predicted"/>
<dbReference type="InterPro" id="IPR053191">
    <property type="entry name" value="DcsG_Biosynth_Enzyme"/>
</dbReference>
<dbReference type="STRING" id="1798371.A2W14_04020"/>
<comment type="caution">
    <text evidence="1">The sequence shown here is derived from an EMBL/GenBank/DDBJ whole genome shotgun (WGS) entry which is preliminary data.</text>
</comment>
<sequence length="289" mass="33374">MAHKRIGLITFSKKPLLTPSDNLLLEPLKKAGFDPLAVPWDKKNVNWSAYNFLILRSCWNYHFNFPLFLNWLDQLEKVKIKILNPVEIVNWNVNKKYLKDLERIGVPIVPTVFLAKGEKVNLKDLVSKRDWQEIVIKPAVGASSYNVLRFQDNEYDKAQVKLNEIVKRSAVLIQPLMKEVIEEGEYSLIFFGREYSHTVLKRPKIGDFRALGFGASYTKIEPDKKLISQAGDILSKIKSDLLYARLDGISQNGVFILIEIELIEPHLFFDLDPQSPTRFVKAFEERITL</sequence>
<dbReference type="AlphaFoldDB" id="A0A1F5YU82"/>
<name>A0A1F5YU82_9BACT</name>
<evidence type="ECO:0008006" key="3">
    <source>
        <dbReference type="Google" id="ProtNLM"/>
    </source>
</evidence>
<evidence type="ECO:0000313" key="1">
    <source>
        <dbReference type="EMBL" id="OGG03654.1"/>
    </source>
</evidence>
<dbReference type="EMBL" id="MFJA01000018">
    <property type="protein sequence ID" value="OGG03654.1"/>
    <property type="molecule type" value="Genomic_DNA"/>
</dbReference>
<accession>A0A1F5YU82</accession>
<reference evidence="1 2" key="1">
    <citation type="journal article" date="2016" name="Nat. Commun.">
        <title>Thousands of microbial genomes shed light on interconnected biogeochemical processes in an aquifer system.</title>
        <authorList>
            <person name="Anantharaman K."/>
            <person name="Brown C.T."/>
            <person name="Hug L.A."/>
            <person name="Sharon I."/>
            <person name="Castelle C.J."/>
            <person name="Probst A.J."/>
            <person name="Thomas B.C."/>
            <person name="Singh A."/>
            <person name="Wilkins M.J."/>
            <person name="Karaoz U."/>
            <person name="Brodie E.L."/>
            <person name="Williams K.H."/>
            <person name="Hubbard S.S."/>
            <person name="Banfield J.F."/>
        </authorList>
    </citation>
    <scope>NUCLEOTIDE SEQUENCE [LARGE SCALE GENOMIC DNA]</scope>
</reference>
<dbReference type="PANTHER" id="PTHR39217">
    <property type="match status" value="1"/>
</dbReference>
<protein>
    <recommendedName>
        <fullName evidence="3">ATP-grasp domain-containing protein</fullName>
    </recommendedName>
</protein>
<dbReference type="Proteomes" id="UP000176665">
    <property type="component" value="Unassembled WGS sequence"/>
</dbReference>
<dbReference type="PANTHER" id="PTHR39217:SF1">
    <property type="entry name" value="GLUTATHIONE SYNTHETASE"/>
    <property type="match status" value="1"/>
</dbReference>